<dbReference type="GeneID" id="301139224"/>
<protein>
    <submittedName>
        <fullName evidence="1">Uncharacterized protein</fullName>
    </submittedName>
</protein>
<keyword evidence="2" id="KW-1185">Reference proteome</keyword>
<organism evidence="1 2">
    <name type="scientific">Metabacillus fastidiosus</name>
    <dbReference type="NCBI Taxonomy" id="1458"/>
    <lineage>
        <taxon>Bacteria</taxon>
        <taxon>Bacillati</taxon>
        <taxon>Bacillota</taxon>
        <taxon>Bacilli</taxon>
        <taxon>Bacillales</taxon>
        <taxon>Bacillaceae</taxon>
        <taxon>Metabacillus</taxon>
    </lineage>
</organism>
<dbReference type="RefSeq" id="WP_169800409.1">
    <property type="nucleotide sequence ID" value="NZ_JARTFS010000002.1"/>
</dbReference>
<name>A0ABU6NWX0_9BACI</name>
<comment type="caution">
    <text evidence="1">The sequence shown here is derived from an EMBL/GenBank/DDBJ whole genome shotgun (WGS) entry which is preliminary data.</text>
</comment>
<dbReference type="EMBL" id="JARTFS010000002">
    <property type="protein sequence ID" value="MED4400331.1"/>
    <property type="molecule type" value="Genomic_DNA"/>
</dbReference>
<dbReference type="Proteomes" id="UP001342826">
    <property type="component" value="Unassembled WGS sequence"/>
</dbReference>
<evidence type="ECO:0000313" key="2">
    <source>
        <dbReference type="Proteomes" id="UP001342826"/>
    </source>
</evidence>
<gene>
    <name evidence="1" type="ORF">P9271_03020</name>
</gene>
<sequence length="111" mass="12670">MGAVTLSIENTRTVHKAYEAANKLPIENGLSRDIKISKKPLTSGHEIVQKLYFYYKKDVEITVDGYTFQNTYDVTKESFTSRININANYKESLIRDSSGNVIKVSYQKEVL</sequence>
<reference evidence="1 2" key="1">
    <citation type="submission" date="2023-03" db="EMBL/GenBank/DDBJ databases">
        <title>Bacillus Genome Sequencing.</title>
        <authorList>
            <person name="Dunlap C."/>
        </authorList>
    </citation>
    <scope>NUCLEOTIDE SEQUENCE [LARGE SCALE GENOMIC DNA]</scope>
    <source>
        <strain evidence="1 2">NRS-1717</strain>
    </source>
</reference>
<evidence type="ECO:0000313" key="1">
    <source>
        <dbReference type="EMBL" id="MED4400331.1"/>
    </source>
</evidence>
<proteinExistence type="predicted"/>
<accession>A0ABU6NWX0</accession>